<gene>
    <name evidence="2" type="ORF">DAEQUDRAFT_756796</name>
</gene>
<dbReference type="Proteomes" id="UP000076727">
    <property type="component" value="Unassembled WGS sequence"/>
</dbReference>
<keyword evidence="3" id="KW-1185">Reference proteome</keyword>
<protein>
    <recommendedName>
        <fullName evidence="4">BTB domain-containing protein</fullName>
    </recommendedName>
</protein>
<organism evidence="2 3">
    <name type="scientific">Daedalea quercina L-15889</name>
    <dbReference type="NCBI Taxonomy" id="1314783"/>
    <lineage>
        <taxon>Eukaryota</taxon>
        <taxon>Fungi</taxon>
        <taxon>Dikarya</taxon>
        <taxon>Basidiomycota</taxon>
        <taxon>Agaricomycotina</taxon>
        <taxon>Agaricomycetes</taxon>
        <taxon>Polyporales</taxon>
        <taxon>Fomitopsis</taxon>
    </lineage>
</organism>
<evidence type="ECO:0008006" key="4">
    <source>
        <dbReference type="Google" id="ProtNLM"/>
    </source>
</evidence>
<dbReference type="OrthoDB" id="3036049at2759"/>
<evidence type="ECO:0000313" key="3">
    <source>
        <dbReference type="Proteomes" id="UP000076727"/>
    </source>
</evidence>
<accession>A0A165QLU0</accession>
<feature type="region of interest" description="Disordered" evidence="1">
    <location>
        <begin position="426"/>
        <end position="454"/>
    </location>
</feature>
<name>A0A165QLU0_9APHY</name>
<reference evidence="2 3" key="1">
    <citation type="journal article" date="2016" name="Mol. Biol. Evol.">
        <title>Comparative Genomics of Early-Diverging Mushroom-Forming Fungi Provides Insights into the Origins of Lignocellulose Decay Capabilities.</title>
        <authorList>
            <person name="Nagy L.G."/>
            <person name="Riley R."/>
            <person name="Tritt A."/>
            <person name="Adam C."/>
            <person name="Daum C."/>
            <person name="Floudas D."/>
            <person name="Sun H."/>
            <person name="Yadav J.S."/>
            <person name="Pangilinan J."/>
            <person name="Larsson K.H."/>
            <person name="Matsuura K."/>
            <person name="Barry K."/>
            <person name="Labutti K."/>
            <person name="Kuo R."/>
            <person name="Ohm R.A."/>
            <person name="Bhattacharya S.S."/>
            <person name="Shirouzu T."/>
            <person name="Yoshinaga Y."/>
            <person name="Martin F.M."/>
            <person name="Grigoriev I.V."/>
            <person name="Hibbett D.S."/>
        </authorList>
    </citation>
    <scope>NUCLEOTIDE SEQUENCE [LARGE SCALE GENOMIC DNA]</scope>
    <source>
        <strain evidence="2 3">L-15889</strain>
    </source>
</reference>
<sequence>MLPSPHIQRDTEFWFLDGNVVLVASGIGFRVYKGLLARDSRRFADMFSLPQPTGRSSIEVFDGCPVVHLTDFQGDVRMLLRALLGRHCQLLDSTHIDFVTTAALIRLGKKYEMQDPYNSALGVFKTFLSTRYGSWYDQPGPQLAEWQRYGLDPITAVNLARLTDANSVLHIAMYMCCQLNTDHLLRGTVRPDGTYEQLSPDDLRRCLDARVFLAKRKDAASEKVFHLSSPTYGCPNPAFCMVQLTNLWAQYKREFGSSCVEGWTINGPWHAYRWLSLDCYQRYHPLCSNCIAVVETQHRDACSQMWSDLPDYFGLRTVSSTPVTSSTHAQARLLSDTNTPRSSDPEHLPPPAAQVEVHSAYNRSFVEAWLSTQAAVQPEAVNEAAPAESTAAPTTPRDEAIALWNIHLQAAVAQLQMAHVAVGMMGLDSDSEPDSDSRTHSESTSNSDPELELV</sequence>
<evidence type="ECO:0000313" key="2">
    <source>
        <dbReference type="EMBL" id="KZT69643.1"/>
    </source>
</evidence>
<dbReference type="STRING" id="1314783.A0A165QLU0"/>
<proteinExistence type="predicted"/>
<dbReference type="EMBL" id="KV429056">
    <property type="protein sequence ID" value="KZT69643.1"/>
    <property type="molecule type" value="Genomic_DNA"/>
</dbReference>
<dbReference type="AlphaFoldDB" id="A0A165QLU0"/>
<evidence type="ECO:0000256" key="1">
    <source>
        <dbReference type="SAM" id="MobiDB-lite"/>
    </source>
</evidence>